<organism evidence="1 2">
    <name type="scientific">Ancylostoma ceylanicum</name>
    <dbReference type="NCBI Taxonomy" id="53326"/>
    <lineage>
        <taxon>Eukaryota</taxon>
        <taxon>Metazoa</taxon>
        <taxon>Ecdysozoa</taxon>
        <taxon>Nematoda</taxon>
        <taxon>Chromadorea</taxon>
        <taxon>Rhabditida</taxon>
        <taxon>Rhabditina</taxon>
        <taxon>Rhabditomorpha</taxon>
        <taxon>Strongyloidea</taxon>
        <taxon>Ancylostomatidae</taxon>
        <taxon>Ancylostomatinae</taxon>
        <taxon>Ancylostoma</taxon>
    </lineage>
</organism>
<comment type="caution">
    <text evidence="1">The sequence shown here is derived from an EMBL/GenBank/DDBJ whole genome shotgun (WGS) entry which is preliminary data.</text>
</comment>
<evidence type="ECO:0000313" key="2">
    <source>
        <dbReference type="Proteomes" id="UP000024635"/>
    </source>
</evidence>
<proteinExistence type="predicted"/>
<dbReference type="AlphaFoldDB" id="A0A016WPK9"/>
<accession>A0A016WPK9</accession>
<dbReference type="Proteomes" id="UP000024635">
    <property type="component" value="Unassembled WGS sequence"/>
</dbReference>
<name>A0A016WPK9_9BILA</name>
<keyword evidence="2" id="KW-1185">Reference proteome</keyword>
<protein>
    <submittedName>
        <fullName evidence="1">Uncharacterized protein</fullName>
    </submittedName>
</protein>
<reference evidence="2" key="1">
    <citation type="journal article" date="2015" name="Nat. Genet.">
        <title>The genome and transcriptome of the zoonotic hookworm Ancylostoma ceylanicum identify infection-specific gene families.</title>
        <authorList>
            <person name="Schwarz E.M."/>
            <person name="Hu Y."/>
            <person name="Antoshechkin I."/>
            <person name="Miller M.M."/>
            <person name="Sternberg P.W."/>
            <person name="Aroian R.V."/>
        </authorList>
    </citation>
    <scope>NUCLEOTIDE SEQUENCE</scope>
    <source>
        <strain evidence="2">HY135</strain>
    </source>
</reference>
<sequence>MYHKIMHGESGFSLEDFCKFRYFMTRGGSSKIVVPGARSNCRAQFFTVRAASAYIRLCKSRSTSANVRSFKTLLGKTLRP</sequence>
<dbReference type="EMBL" id="JARK01000177">
    <property type="protein sequence ID" value="EYC41212.1"/>
    <property type="molecule type" value="Genomic_DNA"/>
</dbReference>
<evidence type="ECO:0000313" key="1">
    <source>
        <dbReference type="EMBL" id="EYC41212.1"/>
    </source>
</evidence>
<gene>
    <name evidence="1" type="primary">Acey_s0577.g230</name>
    <name evidence="1" type="ORF">Y032_0577g230</name>
</gene>